<evidence type="ECO:0000313" key="5">
    <source>
        <dbReference type="EMBL" id="WAR10690.1"/>
    </source>
</evidence>
<name>A0ABY7ENB1_MYAAR</name>
<evidence type="ECO:0000259" key="4">
    <source>
        <dbReference type="PROSITE" id="PS50871"/>
    </source>
</evidence>
<accession>A0ABY7ENB1</accession>
<evidence type="ECO:0000256" key="1">
    <source>
        <dbReference type="ARBA" id="ARBA00004613"/>
    </source>
</evidence>
<dbReference type="InterPro" id="IPR008983">
    <property type="entry name" value="Tumour_necrosis_fac-like_dom"/>
</dbReference>
<dbReference type="InterPro" id="IPR001073">
    <property type="entry name" value="C1q_dom"/>
</dbReference>
<evidence type="ECO:0000313" key="6">
    <source>
        <dbReference type="Proteomes" id="UP001164746"/>
    </source>
</evidence>
<dbReference type="PROSITE" id="PS50871">
    <property type="entry name" value="C1Q"/>
    <property type="match status" value="1"/>
</dbReference>
<dbReference type="Proteomes" id="UP001164746">
    <property type="component" value="Chromosome 7"/>
</dbReference>
<comment type="subcellular location">
    <subcellularLocation>
        <location evidence="1">Secreted</location>
    </subcellularLocation>
</comment>
<dbReference type="SUPFAM" id="SSF49842">
    <property type="entry name" value="TNF-like"/>
    <property type="match status" value="1"/>
</dbReference>
<proteinExistence type="predicted"/>
<keyword evidence="3" id="KW-0732">Signal</keyword>
<feature type="domain" description="C1q" evidence="4">
    <location>
        <begin position="38"/>
        <end position="176"/>
    </location>
</feature>
<dbReference type="Gene3D" id="2.60.120.40">
    <property type="match status" value="1"/>
</dbReference>
<dbReference type="Pfam" id="PF00386">
    <property type="entry name" value="C1q"/>
    <property type="match status" value="1"/>
</dbReference>
<keyword evidence="2" id="KW-0964">Secreted</keyword>
<dbReference type="PANTHER" id="PTHR22923">
    <property type="entry name" value="CEREBELLIN-RELATED"/>
    <property type="match status" value="1"/>
</dbReference>
<protein>
    <submittedName>
        <fullName evidence="5">C1QL4-like protein</fullName>
    </submittedName>
</protein>
<evidence type="ECO:0000256" key="2">
    <source>
        <dbReference type="ARBA" id="ARBA00022525"/>
    </source>
</evidence>
<dbReference type="InterPro" id="IPR050822">
    <property type="entry name" value="Cerebellin_Synaptic_Org"/>
</dbReference>
<organism evidence="5 6">
    <name type="scientific">Mya arenaria</name>
    <name type="common">Soft-shell clam</name>
    <dbReference type="NCBI Taxonomy" id="6604"/>
    <lineage>
        <taxon>Eukaryota</taxon>
        <taxon>Metazoa</taxon>
        <taxon>Spiralia</taxon>
        <taxon>Lophotrochozoa</taxon>
        <taxon>Mollusca</taxon>
        <taxon>Bivalvia</taxon>
        <taxon>Autobranchia</taxon>
        <taxon>Heteroconchia</taxon>
        <taxon>Euheterodonta</taxon>
        <taxon>Imparidentia</taxon>
        <taxon>Neoheterodontei</taxon>
        <taxon>Myida</taxon>
        <taxon>Myoidea</taxon>
        <taxon>Myidae</taxon>
        <taxon>Mya</taxon>
    </lineage>
</organism>
<gene>
    <name evidence="5" type="ORF">MAR_035766</name>
</gene>
<sequence length="176" mass="18710">MKMNVLQKNMATTAEHSNKTETLLNDNISITNASMSLLQTQMKAVTNANECGEGNPTYESGKVIFSSEILNDGNAFTPGTGEFLAPQPGLYYFSFHLLAGSSNTRSYCHLYKNGDSLNVYAYADGTTSSYDSGSMSAFITLKKGDVFHVGGCGGNPSISFDGSTTLTGALIKVDPV</sequence>
<dbReference type="SMART" id="SM00110">
    <property type="entry name" value="C1Q"/>
    <property type="match status" value="1"/>
</dbReference>
<dbReference type="PRINTS" id="PR00007">
    <property type="entry name" value="COMPLEMNTC1Q"/>
</dbReference>
<reference evidence="5" key="1">
    <citation type="submission" date="2022-11" db="EMBL/GenBank/DDBJ databases">
        <title>Centuries of genome instability and evolution in soft-shell clam transmissible cancer (bioRxiv).</title>
        <authorList>
            <person name="Hart S.F.M."/>
            <person name="Yonemitsu M.A."/>
            <person name="Giersch R.M."/>
            <person name="Beal B.F."/>
            <person name="Arriagada G."/>
            <person name="Davis B.W."/>
            <person name="Ostrander E.A."/>
            <person name="Goff S.P."/>
            <person name="Metzger M.J."/>
        </authorList>
    </citation>
    <scope>NUCLEOTIDE SEQUENCE</scope>
    <source>
        <strain evidence="5">MELC-2E11</strain>
        <tissue evidence="5">Siphon/mantle</tissue>
    </source>
</reference>
<keyword evidence="6" id="KW-1185">Reference proteome</keyword>
<dbReference type="EMBL" id="CP111018">
    <property type="protein sequence ID" value="WAR10690.1"/>
    <property type="molecule type" value="Genomic_DNA"/>
</dbReference>
<evidence type="ECO:0000256" key="3">
    <source>
        <dbReference type="ARBA" id="ARBA00022729"/>
    </source>
</evidence>
<dbReference type="PANTHER" id="PTHR22923:SF116">
    <property type="entry name" value="C1Q DOMAIN-CONTAINING PROTEIN"/>
    <property type="match status" value="1"/>
</dbReference>